<name>A0ABT2JFV4_9PSEU</name>
<evidence type="ECO:0000313" key="3">
    <source>
        <dbReference type="EMBL" id="MCT2586755.1"/>
    </source>
</evidence>
<evidence type="ECO:0000313" key="4">
    <source>
        <dbReference type="Proteomes" id="UP001156441"/>
    </source>
</evidence>
<proteinExistence type="predicted"/>
<dbReference type="SUPFAM" id="SSF48452">
    <property type="entry name" value="TPR-like"/>
    <property type="match status" value="1"/>
</dbReference>
<dbReference type="RefSeq" id="WP_260194616.1">
    <property type="nucleotide sequence ID" value="NZ_JAFFZE010000022.1"/>
</dbReference>
<evidence type="ECO:0000256" key="1">
    <source>
        <dbReference type="SAM" id="MobiDB-lite"/>
    </source>
</evidence>
<comment type="caution">
    <text evidence="3">The sequence shown here is derived from an EMBL/GenBank/DDBJ whole genome shotgun (WGS) entry which is preliminary data.</text>
</comment>
<feature type="region of interest" description="Disordered" evidence="1">
    <location>
        <begin position="109"/>
        <end position="133"/>
    </location>
</feature>
<dbReference type="EMBL" id="JAFFZE010000022">
    <property type="protein sequence ID" value="MCT2586755.1"/>
    <property type="molecule type" value="Genomic_DNA"/>
</dbReference>
<protein>
    <recommendedName>
        <fullName evidence="2">Bacterial transcriptional activator domain-containing protein</fullName>
    </recommendedName>
</protein>
<dbReference type="InterPro" id="IPR005158">
    <property type="entry name" value="BTAD"/>
</dbReference>
<feature type="domain" description="Bacterial transcriptional activator" evidence="2">
    <location>
        <begin position="23"/>
        <end position="91"/>
    </location>
</feature>
<dbReference type="Pfam" id="PF03704">
    <property type="entry name" value="BTAD"/>
    <property type="match status" value="1"/>
</dbReference>
<feature type="compositionally biased region" description="Basic and acidic residues" evidence="1">
    <location>
        <begin position="116"/>
        <end position="133"/>
    </location>
</feature>
<dbReference type="Proteomes" id="UP001156441">
    <property type="component" value="Unassembled WGS sequence"/>
</dbReference>
<dbReference type="InterPro" id="IPR011990">
    <property type="entry name" value="TPR-like_helical_dom_sf"/>
</dbReference>
<dbReference type="Gene3D" id="1.25.40.10">
    <property type="entry name" value="Tetratricopeptide repeat domain"/>
    <property type="match status" value="1"/>
</dbReference>
<keyword evidence="4" id="KW-1185">Reference proteome</keyword>
<accession>A0ABT2JFV4</accession>
<sequence>MADVEFLVLGPTRLRLGGREEEIDAERFDALVGEGIAAVEREPRRAIDTLRVALAMWRGTPFPDVDVPALADWARRLTERRLTAIESLSHAGDRAPDVRELRLGVRLAGRGTRQPARHDPARRAGPRGRDVGHRVALPAHARVARGEVDR</sequence>
<evidence type="ECO:0000259" key="2">
    <source>
        <dbReference type="Pfam" id="PF03704"/>
    </source>
</evidence>
<gene>
    <name evidence="3" type="ORF">JT362_26895</name>
</gene>
<organism evidence="3 4">
    <name type="scientific">Actinophytocola gossypii</name>
    <dbReference type="NCBI Taxonomy" id="2812003"/>
    <lineage>
        <taxon>Bacteria</taxon>
        <taxon>Bacillati</taxon>
        <taxon>Actinomycetota</taxon>
        <taxon>Actinomycetes</taxon>
        <taxon>Pseudonocardiales</taxon>
        <taxon>Pseudonocardiaceae</taxon>
    </lineage>
</organism>
<reference evidence="3 4" key="1">
    <citation type="submission" date="2021-02" db="EMBL/GenBank/DDBJ databases">
        <title>Actinophytocola xerophila sp. nov., isolated from soil of cotton cropping field.</title>
        <authorList>
            <person name="Huang R."/>
            <person name="Chen X."/>
            <person name="Ge X."/>
            <person name="Liu W."/>
        </authorList>
    </citation>
    <scope>NUCLEOTIDE SEQUENCE [LARGE SCALE GENOMIC DNA]</scope>
    <source>
        <strain evidence="3 4">S1-96</strain>
    </source>
</reference>